<dbReference type="AlphaFoldDB" id="A0A8A1M3D0"/>
<gene>
    <name evidence="2" type="ORF">I7I51_05823</name>
</gene>
<reference evidence="2" key="1">
    <citation type="submission" date="2021-01" db="EMBL/GenBank/DDBJ databases">
        <title>Chromosome-level genome assembly of a human fungal pathogen reveals clustering of transcriptionally co-regulated genes.</title>
        <authorList>
            <person name="Voorhies M."/>
            <person name="Cohen S."/>
            <person name="Shea T.P."/>
            <person name="Petrus S."/>
            <person name="Munoz J.F."/>
            <person name="Poplawski S."/>
            <person name="Goldman W.E."/>
            <person name="Michael T."/>
            <person name="Cuomo C.A."/>
            <person name="Sil A."/>
            <person name="Beyhan S."/>
        </authorList>
    </citation>
    <scope>NUCLEOTIDE SEQUENCE</scope>
    <source>
        <strain evidence="2">WU24</strain>
    </source>
</reference>
<protein>
    <submittedName>
        <fullName evidence="2">Uncharacterized protein</fullName>
    </submittedName>
</protein>
<dbReference type="OrthoDB" id="2104739at2759"/>
<evidence type="ECO:0000313" key="3">
    <source>
        <dbReference type="Proteomes" id="UP000663671"/>
    </source>
</evidence>
<dbReference type="VEuPathDB" id="FungiDB:I7I51_05823"/>
<evidence type="ECO:0000256" key="1">
    <source>
        <dbReference type="SAM" id="MobiDB-lite"/>
    </source>
</evidence>
<evidence type="ECO:0000313" key="2">
    <source>
        <dbReference type="EMBL" id="QSS61016.1"/>
    </source>
</evidence>
<proteinExistence type="predicted"/>
<dbReference type="Proteomes" id="UP000663671">
    <property type="component" value="Chromosome 4"/>
</dbReference>
<sequence length="253" mass="28447">MALHRHQSSLEKILDFSQPFSLTPQQLQAATTLFRYLIQHYGLEQTIQPGVANPIDSDITVVLSFFNGFSSWDQNQKQNANGAIESFAEYIVENFLLPHNLVRASSVKTPQPTPRSLSSIQASTPTGTTQCVSILRQSCLVLDHHRCVVSRKFDKSEASKRWKQNGEDCKDDDGNPLKNESSDRFQYLEGCSHFATLSNYNLEEIDDVRADGSTNLGISPTAKTPKKDTFHVQEVNGPLQGRVTWRSRPIHRT</sequence>
<dbReference type="EMBL" id="CP069110">
    <property type="protein sequence ID" value="QSS61016.1"/>
    <property type="molecule type" value="Genomic_DNA"/>
</dbReference>
<name>A0A8A1M3D0_AJECA</name>
<feature type="region of interest" description="Disordered" evidence="1">
    <location>
        <begin position="160"/>
        <end position="181"/>
    </location>
</feature>
<accession>A0A8A1M3D0</accession>
<organism evidence="2 3">
    <name type="scientific">Ajellomyces capsulatus</name>
    <name type="common">Darling's disease fungus</name>
    <name type="synonym">Histoplasma capsulatum</name>
    <dbReference type="NCBI Taxonomy" id="5037"/>
    <lineage>
        <taxon>Eukaryota</taxon>
        <taxon>Fungi</taxon>
        <taxon>Dikarya</taxon>
        <taxon>Ascomycota</taxon>
        <taxon>Pezizomycotina</taxon>
        <taxon>Eurotiomycetes</taxon>
        <taxon>Eurotiomycetidae</taxon>
        <taxon>Onygenales</taxon>
        <taxon>Ajellomycetaceae</taxon>
        <taxon>Histoplasma</taxon>
    </lineage>
</organism>